<accession>A0AAD9K5S2</accession>
<dbReference type="AlphaFoldDB" id="A0AAD9K5S2"/>
<evidence type="ECO:0008006" key="7">
    <source>
        <dbReference type="Google" id="ProtNLM"/>
    </source>
</evidence>
<name>A0AAD9K5S2_9ANNE</name>
<gene>
    <name evidence="5" type="ORF">LSH36_53g06051</name>
</gene>
<protein>
    <recommendedName>
        <fullName evidence="7">Translation initiation factor 3 N-terminal domain-containing protein</fullName>
    </recommendedName>
</protein>
<comment type="similarity">
    <text evidence="1">Belongs to the IF-3 family.</text>
</comment>
<keyword evidence="2" id="KW-0396">Initiation factor</keyword>
<dbReference type="SUPFAM" id="SSF55200">
    <property type="entry name" value="Translation initiation factor IF3, C-terminal domain"/>
    <property type="match status" value="1"/>
</dbReference>
<keyword evidence="3" id="KW-0648">Protein biosynthesis</keyword>
<dbReference type="EMBL" id="JAODUP010000053">
    <property type="protein sequence ID" value="KAK2165227.1"/>
    <property type="molecule type" value="Genomic_DNA"/>
</dbReference>
<evidence type="ECO:0000313" key="6">
    <source>
        <dbReference type="Proteomes" id="UP001208570"/>
    </source>
</evidence>
<sequence>MAATINRFRLLAQLQAVICRKIHRQTFSRLHNLHHDLVSTRNFIRHVTYAVHHSSFNTRYQPVNGVAAFHVCSRVTTKESSEDGKSGEEQTKKEKFSSSSRITLLDSEGSSMGQMKKSEAMLLAKGNDQLLVEVNATTFKLVNQKKVASSKKGQSGSKSLTKPKQLIIKSKITEHDLDVKLKHVINWLEKEHEVFIIINNTDPSQPQKMSLLLEAITNTCKELAVVKQAERTEELMRVILKPKTDPKGNKPPDILKFSDMKKTNLK</sequence>
<evidence type="ECO:0000313" key="5">
    <source>
        <dbReference type="EMBL" id="KAK2165227.1"/>
    </source>
</evidence>
<dbReference type="PANTHER" id="PTHR10938:SF0">
    <property type="entry name" value="TRANSLATION INITIATION FACTOR IF-3, MITOCHONDRIAL"/>
    <property type="match status" value="1"/>
</dbReference>
<dbReference type="GO" id="GO:0043022">
    <property type="term" value="F:ribosome binding"/>
    <property type="evidence" value="ECO:0007669"/>
    <property type="project" value="TreeGrafter"/>
</dbReference>
<dbReference type="InterPro" id="IPR036788">
    <property type="entry name" value="T_IF-3_C_sf"/>
</dbReference>
<dbReference type="InterPro" id="IPR001288">
    <property type="entry name" value="Translation_initiation_fac_3"/>
</dbReference>
<feature type="region of interest" description="Disordered" evidence="4">
    <location>
        <begin position="241"/>
        <end position="266"/>
    </location>
</feature>
<organism evidence="5 6">
    <name type="scientific">Paralvinella palmiformis</name>
    <dbReference type="NCBI Taxonomy" id="53620"/>
    <lineage>
        <taxon>Eukaryota</taxon>
        <taxon>Metazoa</taxon>
        <taxon>Spiralia</taxon>
        <taxon>Lophotrochozoa</taxon>
        <taxon>Annelida</taxon>
        <taxon>Polychaeta</taxon>
        <taxon>Sedentaria</taxon>
        <taxon>Canalipalpata</taxon>
        <taxon>Terebellida</taxon>
        <taxon>Terebelliformia</taxon>
        <taxon>Alvinellidae</taxon>
        <taxon>Paralvinella</taxon>
    </lineage>
</organism>
<reference evidence="5" key="1">
    <citation type="journal article" date="2023" name="Mol. Biol. Evol.">
        <title>Third-Generation Sequencing Reveals the Adaptive Role of the Epigenome in Three Deep-Sea Polychaetes.</title>
        <authorList>
            <person name="Perez M."/>
            <person name="Aroh O."/>
            <person name="Sun Y."/>
            <person name="Lan Y."/>
            <person name="Juniper S.K."/>
            <person name="Young C.R."/>
            <person name="Angers B."/>
            <person name="Qian P.Y."/>
        </authorList>
    </citation>
    <scope>NUCLEOTIDE SEQUENCE</scope>
    <source>
        <strain evidence="5">P08H-3</strain>
    </source>
</reference>
<dbReference type="GO" id="GO:0005739">
    <property type="term" value="C:mitochondrion"/>
    <property type="evidence" value="ECO:0007669"/>
    <property type="project" value="TreeGrafter"/>
</dbReference>
<feature type="compositionally biased region" description="Basic and acidic residues" evidence="4">
    <location>
        <begin position="256"/>
        <end position="266"/>
    </location>
</feature>
<dbReference type="Gene3D" id="3.30.110.10">
    <property type="entry name" value="Translation initiation factor 3 (IF-3), C-terminal domain"/>
    <property type="match status" value="1"/>
</dbReference>
<dbReference type="GO" id="GO:0003743">
    <property type="term" value="F:translation initiation factor activity"/>
    <property type="evidence" value="ECO:0007669"/>
    <property type="project" value="UniProtKB-KW"/>
</dbReference>
<dbReference type="PANTHER" id="PTHR10938">
    <property type="entry name" value="TRANSLATION INITIATION FACTOR IF-3"/>
    <property type="match status" value="1"/>
</dbReference>
<evidence type="ECO:0000256" key="3">
    <source>
        <dbReference type="ARBA" id="ARBA00022917"/>
    </source>
</evidence>
<dbReference type="GO" id="GO:0070124">
    <property type="term" value="P:mitochondrial translational initiation"/>
    <property type="evidence" value="ECO:0007669"/>
    <property type="project" value="TreeGrafter"/>
</dbReference>
<evidence type="ECO:0000256" key="2">
    <source>
        <dbReference type="ARBA" id="ARBA00022540"/>
    </source>
</evidence>
<evidence type="ECO:0000256" key="4">
    <source>
        <dbReference type="SAM" id="MobiDB-lite"/>
    </source>
</evidence>
<keyword evidence="6" id="KW-1185">Reference proteome</keyword>
<dbReference type="GO" id="GO:0032790">
    <property type="term" value="P:ribosome disassembly"/>
    <property type="evidence" value="ECO:0007669"/>
    <property type="project" value="TreeGrafter"/>
</dbReference>
<dbReference type="Proteomes" id="UP001208570">
    <property type="component" value="Unassembled WGS sequence"/>
</dbReference>
<proteinExistence type="inferred from homology"/>
<feature type="region of interest" description="Disordered" evidence="4">
    <location>
        <begin position="78"/>
        <end position="101"/>
    </location>
</feature>
<feature type="compositionally biased region" description="Basic and acidic residues" evidence="4">
    <location>
        <begin position="241"/>
        <end position="250"/>
    </location>
</feature>
<feature type="compositionally biased region" description="Basic and acidic residues" evidence="4">
    <location>
        <begin position="78"/>
        <end position="96"/>
    </location>
</feature>
<evidence type="ECO:0000256" key="1">
    <source>
        <dbReference type="ARBA" id="ARBA00005439"/>
    </source>
</evidence>
<comment type="caution">
    <text evidence="5">The sequence shown here is derived from an EMBL/GenBank/DDBJ whole genome shotgun (WGS) entry which is preliminary data.</text>
</comment>